<reference evidence="3 4" key="1">
    <citation type="submission" date="2018-01" db="EMBL/GenBank/DDBJ databases">
        <title>Complete genome sequence of Salinigranum rubrum GX10T, an extremely halophilic archaeon isolated from a marine solar saltern.</title>
        <authorList>
            <person name="Han S."/>
        </authorList>
    </citation>
    <scope>NUCLEOTIDE SEQUENCE [LARGE SCALE GENOMIC DNA]</scope>
    <source>
        <strain evidence="3 4">GX10</strain>
        <plasmid evidence="4">Plasmid unnamed1</plasmid>
    </source>
</reference>
<name>A0A2I8VQN9_9EURY</name>
<evidence type="ECO:0000259" key="2">
    <source>
        <dbReference type="Pfam" id="PF08327"/>
    </source>
</evidence>
<dbReference type="Proteomes" id="UP000236584">
    <property type="component" value="Plasmid unnamed1"/>
</dbReference>
<evidence type="ECO:0000313" key="3">
    <source>
        <dbReference type="EMBL" id="AUV84237.1"/>
    </source>
</evidence>
<keyword evidence="3" id="KW-0614">Plasmid</keyword>
<dbReference type="CDD" id="cd08894">
    <property type="entry name" value="SRPBCC_CalC_Aha1-like_1"/>
    <property type="match status" value="1"/>
</dbReference>
<organism evidence="3 4">
    <name type="scientific">Salinigranum rubrum</name>
    <dbReference type="NCBI Taxonomy" id="755307"/>
    <lineage>
        <taxon>Archaea</taxon>
        <taxon>Methanobacteriati</taxon>
        <taxon>Methanobacteriota</taxon>
        <taxon>Stenosarchaea group</taxon>
        <taxon>Halobacteria</taxon>
        <taxon>Halobacteriales</taxon>
        <taxon>Haloferacaceae</taxon>
        <taxon>Salinigranum</taxon>
    </lineage>
</organism>
<dbReference type="PANTHER" id="PTHR36929">
    <property type="entry name" value="ATTACHMENT SUBUNIT, PUTATIVE-RELATED"/>
    <property type="match status" value="1"/>
</dbReference>
<keyword evidence="4" id="KW-1185">Reference proteome</keyword>
<dbReference type="PANTHER" id="PTHR36929:SF5">
    <property type="entry name" value="BLR6751 PROTEIN"/>
    <property type="match status" value="1"/>
</dbReference>
<accession>A0A2I8VQN9</accession>
<comment type="similarity">
    <text evidence="1">Belongs to the AHA1 family.</text>
</comment>
<dbReference type="GeneID" id="35594832"/>
<gene>
    <name evidence="3" type="ORF">C2R22_22030</name>
</gene>
<evidence type="ECO:0000256" key="1">
    <source>
        <dbReference type="ARBA" id="ARBA00006817"/>
    </source>
</evidence>
<dbReference type="EMBL" id="CP026310">
    <property type="protein sequence ID" value="AUV84237.1"/>
    <property type="molecule type" value="Genomic_DNA"/>
</dbReference>
<feature type="domain" description="Activator of Hsp90 ATPase homologue 1/2-like C-terminal" evidence="2">
    <location>
        <begin position="25"/>
        <end position="156"/>
    </location>
</feature>
<geneLocation type="plasmid" evidence="3">
    <name>unnamed1</name>
</geneLocation>
<dbReference type="AlphaFoldDB" id="A0A2I8VQN9"/>
<dbReference type="InterPro" id="IPR023393">
    <property type="entry name" value="START-like_dom_sf"/>
</dbReference>
<dbReference type="KEGG" id="srub:C2R22_22030"/>
<dbReference type="OrthoDB" id="165863at2157"/>
<dbReference type="SUPFAM" id="SSF55961">
    <property type="entry name" value="Bet v1-like"/>
    <property type="match status" value="1"/>
</dbReference>
<dbReference type="InterPro" id="IPR013538">
    <property type="entry name" value="ASHA1/2-like_C"/>
</dbReference>
<protein>
    <submittedName>
        <fullName evidence="3">ATPase</fullName>
    </submittedName>
</protein>
<dbReference type="Gene3D" id="3.30.530.20">
    <property type="match status" value="1"/>
</dbReference>
<proteinExistence type="inferred from homology"/>
<sequence length="161" mass="18371">MTNDTSNEAKVESTENSLTIRRTFDAPRDRVWEAWTDPNQVDQWWGPEGFTTRTDEMDVRPGGVWAFEMASSDGEVYSNRICYDEVERPERLAYTHGSPDDPEMFRVTVTFDEQDDDTTELTMESRYPSVEELDDALEFGADEGAEQTLGRLAEHLQGGTD</sequence>
<evidence type="ECO:0000313" key="4">
    <source>
        <dbReference type="Proteomes" id="UP000236584"/>
    </source>
</evidence>
<dbReference type="Pfam" id="PF08327">
    <property type="entry name" value="AHSA1"/>
    <property type="match status" value="1"/>
</dbReference>
<dbReference type="RefSeq" id="WP_103427925.1">
    <property type="nucleotide sequence ID" value="NZ_CP026310.1"/>
</dbReference>